<proteinExistence type="predicted"/>
<comment type="caution">
    <text evidence="1">The sequence shown here is derived from an EMBL/GenBank/DDBJ whole genome shotgun (WGS) entry which is preliminary data.</text>
</comment>
<name>A0ABW5SSR8_9BACL</name>
<evidence type="ECO:0000313" key="1">
    <source>
        <dbReference type="EMBL" id="MFD2701947.1"/>
    </source>
</evidence>
<evidence type="ECO:0000313" key="2">
    <source>
        <dbReference type="Proteomes" id="UP001597540"/>
    </source>
</evidence>
<keyword evidence="2" id="KW-1185">Reference proteome</keyword>
<protein>
    <submittedName>
        <fullName evidence="1">Uncharacterized protein</fullName>
    </submittedName>
</protein>
<reference evidence="2" key="1">
    <citation type="journal article" date="2019" name="Int. J. Syst. Evol. Microbiol.">
        <title>The Global Catalogue of Microorganisms (GCM) 10K type strain sequencing project: providing services to taxonomists for standard genome sequencing and annotation.</title>
        <authorList>
            <consortium name="The Broad Institute Genomics Platform"/>
            <consortium name="The Broad Institute Genome Sequencing Center for Infectious Disease"/>
            <person name="Wu L."/>
            <person name="Ma J."/>
        </authorList>
    </citation>
    <scope>NUCLEOTIDE SEQUENCE [LARGE SCALE GENOMIC DNA]</scope>
    <source>
        <strain evidence="2">KCTC 33849</strain>
    </source>
</reference>
<organism evidence="1 2">
    <name type="scientific">Paenibacillus shunpengii</name>
    <dbReference type="NCBI Taxonomy" id="2054424"/>
    <lineage>
        <taxon>Bacteria</taxon>
        <taxon>Bacillati</taxon>
        <taxon>Bacillota</taxon>
        <taxon>Bacilli</taxon>
        <taxon>Bacillales</taxon>
        <taxon>Paenibacillaceae</taxon>
        <taxon>Paenibacillus</taxon>
    </lineage>
</organism>
<dbReference type="Proteomes" id="UP001597540">
    <property type="component" value="Unassembled WGS sequence"/>
</dbReference>
<gene>
    <name evidence="1" type="ORF">ACFSVM_15895</name>
</gene>
<sequence length="111" mass="12703">MAIIVTQLPEILRSIKEGDYNFEIDFNGQGIERNIVVKEKDAANVELICIQSKDWEPIAKSGPIMIPKAKIKQLILDLCSDFILFSKGIFQNHPFYNALEQSLSSEDYKRK</sequence>
<dbReference type="EMBL" id="JBHUMJ010000003">
    <property type="protein sequence ID" value="MFD2701947.1"/>
    <property type="molecule type" value="Genomic_DNA"/>
</dbReference>
<dbReference type="RefSeq" id="WP_379263316.1">
    <property type="nucleotide sequence ID" value="NZ_JBHUMJ010000003.1"/>
</dbReference>
<accession>A0ABW5SSR8</accession>